<name>S0NGN4_9ENTE</name>
<dbReference type="STRING" id="41997.RV16_GL000376"/>
<evidence type="ECO:0008006" key="3">
    <source>
        <dbReference type="Google" id="ProtNLM"/>
    </source>
</evidence>
<evidence type="ECO:0000313" key="1">
    <source>
        <dbReference type="EMBL" id="EOT29827.1"/>
    </source>
</evidence>
<reference evidence="1 2" key="1">
    <citation type="submission" date="2013-03" db="EMBL/GenBank/DDBJ databases">
        <title>The Genome Sequence of Enterococcus saccharolyticus ATCC_43076 (Illumina only assembly).</title>
        <authorList>
            <consortium name="The Broad Institute Genomics Platform"/>
            <consortium name="The Broad Institute Genome Sequencing Center for Infectious Disease"/>
            <person name="Earl A."/>
            <person name="Russ C."/>
            <person name="Gilmore M."/>
            <person name="Surin D."/>
            <person name="Walker B."/>
            <person name="Young S."/>
            <person name="Zeng Q."/>
            <person name="Gargeya S."/>
            <person name="Fitzgerald M."/>
            <person name="Haas B."/>
            <person name="Abouelleil A."/>
            <person name="Allen A.W."/>
            <person name="Alvarado L."/>
            <person name="Arachchi H.M."/>
            <person name="Berlin A.M."/>
            <person name="Chapman S.B."/>
            <person name="Gainer-Dewar J."/>
            <person name="Goldberg J."/>
            <person name="Griggs A."/>
            <person name="Gujja S."/>
            <person name="Hansen M."/>
            <person name="Howarth C."/>
            <person name="Imamovic A."/>
            <person name="Ireland A."/>
            <person name="Larimer J."/>
            <person name="McCowan C."/>
            <person name="Murphy C."/>
            <person name="Pearson M."/>
            <person name="Poon T.W."/>
            <person name="Priest M."/>
            <person name="Roberts A."/>
            <person name="Saif S."/>
            <person name="Shea T."/>
            <person name="Sisk P."/>
            <person name="Sykes S."/>
            <person name="Wortman J."/>
            <person name="Nusbaum C."/>
            <person name="Birren B."/>
        </authorList>
    </citation>
    <scope>NUCLEOTIDE SEQUENCE [LARGE SCALE GENOMIC DNA]</scope>
    <source>
        <strain evidence="1 2">ATCC 43076</strain>
    </source>
</reference>
<dbReference type="Proteomes" id="UP000014136">
    <property type="component" value="Unassembled WGS sequence"/>
</dbReference>
<dbReference type="EMBL" id="AHYT01000002">
    <property type="protein sequence ID" value="EOT29827.1"/>
    <property type="molecule type" value="Genomic_DNA"/>
</dbReference>
<evidence type="ECO:0000313" key="2">
    <source>
        <dbReference type="Proteomes" id="UP000014136"/>
    </source>
</evidence>
<dbReference type="PATRIC" id="fig|1139996.3.peg.510"/>
<gene>
    <name evidence="1" type="ORF">OMQ_00517</name>
</gene>
<accession>S0NGN4</accession>
<dbReference type="eggNOG" id="ENOG502ZB48">
    <property type="taxonomic scope" value="Bacteria"/>
</dbReference>
<comment type="caution">
    <text evidence="1">The sequence shown here is derived from an EMBL/GenBank/DDBJ whole genome shotgun (WGS) entry which is preliminary data.</text>
</comment>
<protein>
    <recommendedName>
        <fullName evidence="3">Alpha/beta hydrolase</fullName>
    </recommendedName>
</protein>
<proteinExistence type="predicted"/>
<keyword evidence="2" id="KW-1185">Reference proteome</keyword>
<dbReference type="AlphaFoldDB" id="S0NGN4"/>
<dbReference type="RefSeq" id="WP_016174325.1">
    <property type="nucleotide sequence ID" value="NZ_KE136389.1"/>
</dbReference>
<organism evidence="1 2">
    <name type="scientific">Enterococcus saccharolyticus subsp. saccharolyticus ATCC 43076</name>
    <dbReference type="NCBI Taxonomy" id="1139996"/>
    <lineage>
        <taxon>Bacteria</taxon>
        <taxon>Bacillati</taxon>
        <taxon>Bacillota</taxon>
        <taxon>Bacilli</taxon>
        <taxon>Lactobacillales</taxon>
        <taxon>Enterococcaceae</taxon>
        <taxon>Enterococcus</taxon>
    </lineage>
</organism>
<dbReference type="OrthoDB" id="2216688at2"/>
<sequence>MFDFKRYLTTLQQLDVLESLVMPQSVVLLSGSSHYAHASLSQEQQQFLQVVQPAGYHIIPSNFPYNRQFDHQQTQFPSLLQASVSNIAYYRHTLWNTAFQKELCRHLRPLFALENIVLVTQSSGLNMFTQIMSQMPNNPTLKLIALGPVATKEMVPAPNHWIIKGQKDYYSRILDCHTPTHIVACGHHDYLVSPAVKEVLDDIIKN</sequence>
<dbReference type="HOGENOM" id="CLU_1330247_0_0_9"/>